<comment type="cofactor">
    <cofactor evidence="14">
        <name>Mg(2+)</name>
        <dbReference type="ChEBI" id="CHEBI:18420"/>
    </cofactor>
    <cofactor evidence="14">
        <name>Mn(2+)</name>
        <dbReference type="ChEBI" id="CHEBI:29035"/>
    </cofactor>
    <text evidence="14">Binds 2 divalent metal cations per subunit. Magnesium or manganese.</text>
</comment>
<accession>A0A927C063</accession>
<dbReference type="InterPro" id="IPR036144">
    <property type="entry name" value="RibA-like_sf"/>
</dbReference>
<keyword evidence="9 14" id="KW-0686">Riboflavin biosynthesis</keyword>
<evidence type="ECO:0000256" key="5">
    <source>
        <dbReference type="ARBA" id="ARBA00005520"/>
    </source>
</evidence>
<evidence type="ECO:0000313" key="17">
    <source>
        <dbReference type="Proteomes" id="UP000610558"/>
    </source>
</evidence>
<comment type="caution">
    <text evidence="16">The sequence shown here is derived from an EMBL/GenBank/DDBJ whole genome shotgun (WGS) entry which is preliminary data.</text>
</comment>
<dbReference type="GO" id="GO:0030145">
    <property type="term" value="F:manganese ion binding"/>
    <property type="evidence" value="ECO:0007669"/>
    <property type="project" value="UniProtKB-UniRule"/>
</dbReference>
<keyword evidence="13 14" id="KW-0456">Lyase</keyword>
<reference evidence="16" key="1">
    <citation type="submission" date="2020-09" db="EMBL/GenBank/DDBJ databases">
        <authorList>
            <person name="Yoon J.-W."/>
        </authorList>
    </citation>
    <scope>NUCLEOTIDE SEQUENCE</scope>
    <source>
        <strain evidence="16">KMU-158</strain>
    </source>
</reference>
<keyword evidence="10 14" id="KW-0479">Metal-binding</keyword>
<sequence>MSESVGLSKIEDLIQDIRLGKMVILMDDEDRENEGDLVMAAECVRPQDINFMATYGRGLICMPMTRERCTQLNLPLMVDRNASGFGTKFTISIEAAKGVSTGISAADRAHTVRTAAARNAVAADIVQPGHIFPLMSEPGGVLNRAGHTEAACDLARLAGFEPTGVICEIMNEDGTMARRGDLEKFAAQHDIKMGTIADLIHYQVLNERTVERISSGPIATDFGEFILHVYRDAVAGELHFAMQKGEINAEQPTLARVHLGSTMRDLLHTQPPGSTSGWNVHNCLKAIAEKGGVMVLLANKEKPQDILFDLDIAKGDKEPLQGDSSQYQTTFFNIGLGSQILRDVGCGKLRLMGAPVKYNAISGFDLEVVDFVNADDL</sequence>
<dbReference type="GO" id="GO:0008686">
    <property type="term" value="F:3,4-dihydroxy-2-butanone-4-phosphate synthase activity"/>
    <property type="evidence" value="ECO:0007669"/>
    <property type="project" value="UniProtKB-UniRule"/>
</dbReference>
<evidence type="ECO:0000256" key="4">
    <source>
        <dbReference type="ARBA" id="ARBA00004904"/>
    </source>
</evidence>
<dbReference type="SUPFAM" id="SSF142695">
    <property type="entry name" value="RibA-like"/>
    <property type="match status" value="1"/>
</dbReference>
<feature type="binding site" evidence="14">
    <location>
        <begin position="144"/>
        <end position="148"/>
    </location>
    <ligand>
        <name>D-ribulose 5-phosphate</name>
        <dbReference type="ChEBI" id="CHEBI:58121"/>
    </ligand>
</feature>
<comment type="function">
    <text evidence="3 14">Catalyzes the conversion of D-ribulose 5-phosphate to formate and 3,4-dihydroxy-2-butanone 4-phosphate.</text>
</comment>
<organism evidence="16 17">
    <name type="scientific">Spongiibacter pelagi</name>
    <dbReference type="NCBI Taxonomy" id="2760804"/>
    <lineage>
        <taxon>Bacteria</taxon>
        <taxon>Pseudomonadati</taxon>
        <taxon>Pseudomonadota</taxon>
        <taxon>Gammaproteobacteria</taxon>
        <taxon>Cellvibrionales</taxon>
        <taxon>Spongiibacteraceae</taxon>
        <taxon>Spongiibacter</taxon>
    </lineage>
</organism>
<dbReference type="Gene3D" id="3.40.50.10990">
    <property type="entry name" value="GTP cyclohydrolase II"/>
    <property type="match status" value="1"/>
</dbReference>
<evidence type="ECO:0000256" key="13">
    <source>
        <dbReference type="ARBA" id="ARBA00023239"/>
    </source>
</evidence>
<comment type="catalytic activity">
    <reaction evidence="1 14">
        <text>D-ribulose 5-phosphate = (2S)-2-hydroxy-3-oxobutyl phosphate + formate + H(+)</text>
        <dbReference type="Rhea" id="RHEA:18457"/>
        <dbReference type="ChEBI" id="CHEBI:15378"/>
        <dbReference type="ChEBI" id="CHEBI:15740"/>
        <dbReference type="ChEBI" id="CHEBI:58121"/>
        <dbReference type="ChEBI" id="CHEBI:58830"/>
        <dbReference type="EC" id="4.1.99.12"/>
    </reaction>
</comment>
<dbReference type="GO" id="GO:0000287">
    <property type="term" value="F:magnesium ion binding"/>
    <property type="evidence" value="ECO:0007669"/>
    <property type="project" value="UniProtKB-UniRule"/>
</dbReference>
<dbReference type="Gene3D" id="3.90.870.10">
    <property type="entry name" value="DHBP synthase"/>
    <property type="match status" value="1"/>
</dbReference>
<evidence type="ECO:0000256" key="3">
    <source>
        <dbReference type="ARBA" id="ARBA00002284"/>
    </source>
</evidence>
<evidence type="ECO:0000256" key="1">
    <source>
        <dbReference type="ARBA" id="ARBA00000141"/>
    </source>
</evidence>
<dbReference type="HAMAP" id="MF_00180">
    <property type="entry name" value="RibB"/>
    <property type="match status" value="1"/>
</dbReference>
<feature type="binding site" evidence="14">
    <location>
        <position position="36"/>
    </location>
    <ligand>
        <name>D-ribulose 5-phosphate</name>
        <dbReference type="ChEBI" id="CHEBI:58121"/>
    </ligand>
</feature>
<evidence type="ECO:0000256" key="10">
    <source>
        <dbReference type="ARBA" id="ARBA00022723"/>
    </source>
</evidence>
<feature type="binding site" evidence="14">
    <location>
        <position position="32"/>
    </location>
    <ligand>
        <name>Mg(2+)</name>
        <dbReference type="ChEBI" id="CHEBI:18420"/>
        <label>2</label>
    </ligand>
</feature>
<feature type="binding site" evidence="14">
    <location>
        <begin position="31"/>
        <end position="32"/>
    </location>
    <ligand>
        <name>D-ribulose 5-phosphate</name>
        <dbReference type="ChEBI" id="CHEBI:58121"/>
    </ligand>
</feature>
<evidence type="ECO:0000256" key="12">
    <source>
        <dbReference type="ARBA" id="ARBA00023211"/>
    </source>
</evidence>
<keyword evidence="17" id="KW-1185">Reference proteome</keyword>
<feature type="site" description="Essential for catalytic activity" evidence="14">
    <location>
        <position position="168"/>
    </location>
</feature>
<dbReference type="Pfam" id="PF00926">
    <property type="entry name" value="DHBP_synthase"/>
    <property type="match status" value="1"/>
</dbReference>
<evidence type="ECO:0000256" key="2">
    <source>
        <dbReference type="ARBA" id="ARBA00001936"/>
    </source>
</evidence>
<dbReference type="GO" id="GO:0005829">
    <property type="term" value="C:cytosol"/>
    <property type="evidence" value="ECO:0007669"/>
    <property type="project" value="TreeGrafter"/>
</dbReference>
<evidence type="ECO:0000313" key="16">
    <source>
        <dbReference type="EMBL" id="MBD2857753.1"/>
    </source>
</evidence>
<dbReference type="EMBL" id="JACXLD010000001">
    <property type="protein sequence ID" value="MBD2857753.1"/>
    <property type="molecule type" value="Genomic_DNA"/>
</dbReference>
<dbReference type="EC" id="4.1.99.12" evidence="7 14"/>
<dbReference type="Proteomes" id="UP000610558">
    <property type="component" value="Unassembled WGS sequence"/>
</dbReference>
<protein>
    <recommendedName>
        <fullName evidence="8 14">3,4-dihydroxy-2-butanone 4-phosphate synthase</fullName>
        <shortName evidence="14">DHBP synthase</shortName>
        <ecNumber evidence="7 14">4.1.99.12</ecNumber>
    </recommendedName>
</protein>
<dbReference type="GO" id="GO:0009231">
    <property type="term" value="P:riboflavin biosynthetic process"/>
    <property type="evidence" value="ECO:0007669"/>
    <property type="project" value="UniProtKB-UniRule"/>
</dbReference>
<feature type="binding site" evidence="14">
    <location>
        <position position="147"/>
    </location>
    <ligand>
        <name>Mg(2+)</name>
        <dbReference type="ChEBI" id="CHEBI:18420"/>
        <label>2</label>
    </ligand>
</feature>
<dbReference type="FunFam" id="3.90.870.10:FF:000001">
    <property type="entry name" value="Riboflavin biosynthesis protein RibBA"/>
    <property type="match status" value="1"/>
</dbReference>
<dbReference type="RefSeq" id="WP_190761973.1">
    <property type="nucleotide sequence ID" value="NZ_JACXLD010000001.1"/>
</dbReference>
<feature type="site" description="Essential for catalytic activity" evidence="14">
    <location>
        <position position="130"/>
    </location>
</feature>
<evidence type="ECO:0000256" key="8">
    <source>
        <dbReference type="ARBA" id="ARBA00018836"/>
    </source>
</evidence>
<comment type="similarity">
    <text evidence="6">In the C-terminal section; belongs to the GTP cyclohydrolase II family.</text>
</comment>
<keyword evidence="12 14" id="KW-0464">Manganese</keyword>
<evidence type="ECO:0000256" key="11">
    <source>
        <dbReference type="ARBA" id="ARBA00022842"/>
    </source>
</evidence>
<name>A0A927C063_9GAMM</name>
<evidence type="ECO:0000259" key="15">
    <source>
        <dbReference type="Pfam" id="PF00925"/>
    </source>
</evidence>
<dbReference type="SUPFAM" id="SSF55821">
    <property type="entry name" value="YrdC/RibB"/>
    <property type="match status" value="1"/>
</dbReference>
<dbReference type="InterPro" id="IPR017945">
    <property type="entry name" value="DHBP_synth_RibB-like_a/b_dom"/>
</dbReference>
<comment type="cofactor">
    <cofactor evidence="2">
        <name>Mn(2+)</name>
        <dbReference type="ChEBI" id="CHEBI:29035"/>
    </cofactor>
</comment>
<evidence type="ECO:0000256" key="9">
    <source>
        <dbReference type="ARBA" id="ARBA00022619"/>
    </source>
</evidence>
<comment type="subunit">
    <text evidence="14">Homodimer.</text>
</comment>
<dbReference type="NCBIfam" id="TIGR00506">
    <property type="entry name" value="ribB"/>
    <property type="match status" value="1"/>
</dbReference>
<feature type="domain" description="GTP cyclohydrolase II" evidence="15">
    <location>
        <begin position="214"/>
        <end position="372"/>
    </location>
</feature>
<dbReference type="PANTHER" id="PTHR21327:SF34">
    <property type="entry name" value="3,4-DIHYDROXY-2-BUTANONE 4-PHOSPHATE SYNTHASE"/>
    <property type="match status" value="1"/>
</dbReference>
<dbReference type="InterPro" id="IPR000422">
    <property type="entry name" value="DHBP_synthase_RibB"/>
</dbReference>
<dbReference type="PIRSF" id="PIRSF001259">
    <property type="entry name" value="RibA"/>
    <property type="match status" value="1"/>
</dbReference>
<evidence type="ECO:0000256" key="7">
    <source>
        <dbReference type="ARBA" id="ARBA00012153"/>
    </source>
</evidence>
<dbReference type="InterPro" id="IPR032677">
    <property type="entry name" value="GTP_cyclohydro_II"/>
</dbReference>
<comment type="similarity">
    <text evidence="14">Belongs to the DHBP synthase family.</text>
</comment>
<keyword evidence="11 14" id="KW-0460">Magnesium</keyword>
<dbReference type="Pfam" id="PF00925">
    <property type="entry name" value="GTP_cyclohydro2"/>
    <property type="match status" value="1"/>
</dbReference>
<dbReference type="PANTHER" id="PTHR21327">
    <property type="entry name" value="GTP CYCLOHYDROLASE II-RELATED"/>
    <property type="match status" value="1"/>
</dbReference>
<dbReference type="GO" id="GO:0003935">
    <property type="term" value="F:GTP cyclohydrolase II activity"/>
    <property type="evidence" value="ECO:0007669"/>
    <property type="project" value="TreeGrafter"/>
</dbReference>
<dbReference type="NCBIfam" id="NF010626">
    <property type="entry name" value="PRK14019.1"/>
    <property type="match status" value="1"/>
</dbReference>
<comment type="similarity">
    <text evidence="5">In the N-terminal section; belongs to the DHBP synthase family.</text>
</comment>
<comment type="pathway">
    <text evidence="4 14">Cofactor biosynthesis; riboflavin biosynthesis; 2-hydroxy-3-oxobutyl phosphate from D-ribulose 5-phosphate: step 1/1.</text>
</comment>
<evidence type="ECO:0000256" key="6">
    <source>
        <dbReference type="ARBA" id="ARBA00008976"/>
    </source>
</evidence>
<gene>
    <name evidence="14 16" type="primary">ribB</name>
    <name evidence="16" type="ORF">IB286_01955</name>
</gene>
<proteinExistence type="inferred from homology"/>
<feature type="binding site" evidence="14">
    <location>
        <position position="32"/>
    </location>
    <ligand>
        <name>Mg(2+)</name>
        <dbReference type="ChEBI" id="CHEBI:18420"/>
        <label>1</label>
    </ligand>
</feature>
<dbReference type="AlphaFoldDB" id="A0A927C063"/>
<evidence type="ECO:0000256" key="14">
    <source>
        <dbReference type="HAMAP-Rule" id="MF_00180"/>
    </source>
</evidence>